<feature type="transmembrane region" description="Helical" evidence="1">
    <location>
        <begin position="91"/>
        <end position="110"/>
    </location>
</feature>
<dbReference type="EMBL" id="JAMGZJ010000074">
    <property type="protein sequence ID" value="MCU6669148.1"/>
    <property type="molecule type" value="Genomic_DNA"/>
</dbReference>
<comment type="caution">
    <text evidence="2">The sequence shown here is derived from an EMBL/GenBank/DDBJ whole genome shotgun (WGS) entry which is preliminary data.</text>
</comment>
<feature type="transmembrane region" description="Helical" evidence="1">
    <location>
        <begin position="288"/>
        <end position="309"/>
    </location>
</feature>
<keyword evidence="3" id="KW-1185">Reference proteome</keyword>
<dbReference type="Proteomes" id="UP001061282">
    <property type="component" value="Unassembled WGS sequence"/>
</dbReference>
<evidence type="ECO:0000256" key="1">
    <source>
        <dbReference type="SAM" id="Phobius"/>
    </source>
</evidence>
<dbReference type="AlphaFoldDB" id="A0A9J6QEJ2"/>
<feature type="transmembrane region" description="Helical" evidence="1">
    <location>
        <begin position="259"/>
        <end position="282"/>
    </location>
</feature>
<sequence length="333" mass="39094">MIPDYLTFIRHQDKRVIPVMYLIVLMLLAFYWKNTGFDLTHEDALSISALLSLIVFKSIYELKQYWAYKCGIKNIDFSCFQGKVAWRYAEVLWHPVTLVIICWLLFLLIVSSCLQFLAPVYAMLSIALISPLLIYFVYMFARRNYVQLMKQAVAKSVRYRNLHAYVGFNVFITFLISGLIVSPLSSHDDFSLAEGYFSARLMIAMLILCAIVLAVNLLFTRPSRRYLFLGRLFLKEIDFTLSRSIPWPALYQKSLWVRLTLLLSVESSWIVLIGLCLTLTGWNINFDAYFLLCILPSVSYFYLHVYWLWHNDYMISCDMFFRCIDIENKGELW</sequence>
<gene>
    <name evidence="2" type="ORF">M8013_10340</name>
</gene>
<evidence type="ECO:0000313" key="3">
    <source>
        <dbReference type="Proteomes" id="UP001061282"/>
    </source>
</evidence>
<name>A0A9J6QEJ2_9ENTR</name>
<keyword evidence="1" id="KW-1133">Transmembrane helix</keyword>
<feature type="transmembrane region" description="Helical" evidence="1">
    <location>
        <begin position="116"/>
        <end position="141"/>
    </location>
</feature>
<feature type="transmembrane region" description="Helical" evidence="1">
    <location>
        <begin position="201"/>
        <end position="219"/>
    </location>
</feature>
<feature type="transmembrane region" description="Helical" evidence="1">
    <location>
        <begin position="16"/>
        <end position="32"/>
    </location>
</feature>
<keyword evidence="1" id="KW-0812">Transmembrane</keyword>
<organism evidence="2 3">
    <name type="scientific">Silvania confinis</name>
    <dbReference type="NCBI Taxonomy" id="2926470"/>
    <lineage>
        <taxon>Bacteria</taxon>
        <taxon>Pseudomonadati</taxon>
        <taxon>Pseudomonadota</taxon>
        <taxon>Gammaproteobacteria</taxon>
        <taxon>Enterobacterales</taxon>
        <taxon>Enterobacteriaceae</taxon>
        <taxon>Silvania</taxon>
    </lineage>
</organism>
<accession>A0A9J6QEJ2</accession>
<evidence type="ECO:0000313" key="2">
    <source>
        <dbReference type="EMBL" id="MCU6669148.1"/>
    </source>
</evidence>
<evidence type="ECO:0008006" key="4">
    <source>
        <dbReference type="Google" id="ProtNLM"/>
    </source>
</evidence>
<dbReference type="RefSeq" id="WP_271267717.1">
    <property type="nucleotide sequence ID" value="NZ_JAMGZJ010000074.1"/>
</dbReference>
<feature type="transmembrane region" description="Helical" evidence="1">
    <location>
        <begin position="162"/>
        <end position="181"/>
    </location>
</feature>
<proteinExistence type="predicted"/>
<protein>
    <recommendedName>
        <fullName evidence="4">Inner membrane protein</fullName>
    </recommendedName>
</protein>
<reference evidence="2" key="1">
    <citation type="submission" date="2022-05" db="EMBL/GenBank/DDBJ databases">
        <title>Description of a novel species of Leclercia; Leclercia tamurae and the Proposal for a Novel Genus Silvania gen. nov. Containing Two Novel Species Silvania hatchlandensis sp. nov. and Silvania confinis sp. nov. Isolated from the Rhizosphere of Oak.</title>
        <authorList>
            <person name="Maddock D.W."/>
            <person name="Brady C.L."/>
            <person name="Denman S."/>
            <person name="Arnold D."/>
        </authorList>
    </citation>
    <scope>NUCLEOTIDE SEQUENCE</scope>
    <source>
        <strain evidence="2">H4N4</strain>
    </source>
</reference>
<keyword evidence="1" id="KW-0472">Membrane</keyword>